<proteinExistence type="inferred from homology"/>
<dbReference type="GO" id="GO:0016926">
    <property type="term" value="P:protein desumoylation"/>
    <property type="evidence" value="ECO:0007669"/>
    <property type="project" value="TreeGrafter"/>
</dbReference>
<dbReference type="InterPro" id="IPR038765">
    <property type="entry name" value="Papain-like_cys_pep_sf"/>
</dbReference>
<evidence type="ECO:0000256" key="2">
    <source>
        <dbReference type="ARBA" id="ARBA00022670"/>
    </source>
</evidence>
<reference evidence="8" key="1">
    <citation type="journal article" date="2016" name="Nat. Commun.">
        <title>The Gonium pectorale genome demonstrates co-option of cell cycle regulation during the evolution of multicellularity.</title>
        <authorList>
            <person name="Hanschen E.R."/>
            <person name="Marriage T.N."/>
            <person name="Ferris P.J."/>
            <person name="Hamaji T."/>
            <person name="Toyoda A."/>
            <person name="Fujiyama A."/>
            <person name="Neme R."/>
            <person name="Noguchi H."/>
            <person name="Minakuchi Y."/>
            <person name="Suzuki M."/>
            <person name="Kawai-Toyooka H."/>
            <person name="Smith D.R."/>
            <person name="Sparks H."/>
            <person name="Anderson J."/>
            <person name="Bakaric R."/>
            <person name="Luria V."/>
            <person name="Karger A."/>
            <person name="Kirschner M.W."/>
            <person name="Durand P.M."/>
            <person name="Michod R.E."/>
            <person name="Nozaki H."/>
            <person name="Olson B.J."/>
        </authorList>
    </citation>
    <scope>NUCLEOTIDE SEQUENCE [LARGE SCALE GENOMIC DNA]</scope>
    <source>
        <strain evidence="8">NIES-2863</strain>
    </source>
</reference>
<evidence type="ECO:0000256" key="1">
    <source>
        <dbReference type="ARBA" id="ARBA00005234"/>
    </source>
</evidence>
<evidence type="ECO:0000259" key="6">
    <source>
        <dbReference type="PROSITE" id="PS50600"/>
    </source>
</evidence>
<feature type="domain" description="Ubiquitin-like protease family profile" evidence="6">
    <location>
        <begin position="131"/>
        <end position="323"/>
    </location>
</feature>
<dbReference type="GO" id="GO:0006508">
    <property type="term" value="P:proteolysis"/>
    <property type="evidence" value="ECO:0007669"/>
    <property type="project" value="UniProtKB-KW"/>
</dbReference>
<keyword evidence="4" id="KW-0788">Thiol protease</keyword>
<keyword evidence="8" id="KW-1185">Reference proteome</keyword>
<dbReference type="EMBL" id="LSYV01000016">
    <property type="protein sequence ID" value="KXZ50764.1"/>
    <property type="molecule type" value="Genomic_DNA"/>
</dbReference>
<gene>
    <name evidence="7" type="ORF">GPECTOR_15g449</name>
</gene>
<dbReference type="Pfam" id="PF02902">
    <property type="entry name" value="Peptidase_C48"/>
    <property type="match status" value="1"/>
</dbReference>
<feature type="compositionally biased region" description="Low complexity" evidence="5">
    <location>
        <begin position="153"/>
        <end position="167"/>
    </location>
</feature>
<feature type="compositionally biased region" description="Low complexity" evidence="5">
    <location>
        <begin position="117"/>
        <end position="127"/>
    </location>
</feature>
<organism evidence="7 8">
    <name type="scientific">Gonium pectorale</name>
    <name type="common">Green alga</name>
    <dbReference type="NCBI Taxonomy" id="33097"/>
    <lineage>
        <taxon>Eukaryota</taxon>
        <taxon>Viridiplantae</taxon>
        <taxon>Chlorophyta</taxon>
        <taxon>core chlorophytes</taxon>
        <taxon>Chlorophyceae</taxon>
        <taxon>CS clade</taxon>
        <taxon>Chlamydomonadales</taxon>
        <taxon>Volvocaceae</taxon>
        <taxon>Gonium</taxon>
    </lineage>
</organism>
<dbReference type="PANTHER" id="PTHR12606">
    <property type="entry name" value="SENTRIN/SUMO-SPECIFIC PROTEASE"/>
    <property type="match status" value="1"/>
</dbReference>
<keyword evidence="2" id="KW-0645">Protease</keyword>
<dbReference type="Proteomes" id="UP000075714">
    <property type="component" value="Unassembled WGS sequence"/>
</dbReference>
<dbReference type="OrthoDB" id="76387at2759"/>
<feature type="region of interest" description="Disordered" evidence="5">
    <location>
        <begin position="1"/>
        <end position="181"/>
    </location>
</feature>
<comment type="similarity">
    <text evidence="1">Belongs to the peptidase C48 family.</text>
</comment>
<evidence type="ECO:0000256" key="4">
    <source>
        <dbReference type="ARBA" id="ARBA00022807"/>
    </source>
</evidence>
<dbReference type="InterPro" id="IPR003653">
    <property type="entry name" value="Peptidase_C48_C"/>
</dbReference>
<evidence type="ECO:0000313" key="7">
    <source>
        <dbReference type="EMBL" id="KXZ50764.1"/>
    </source>
</evidence>
<evidence type="ECO:0000313" key="8">
    <source>
        <dbReference type="Proteomes" id="UP000075714"/>
    </source>
</evidence>
<comment type="caution">
    <text evidence="7">The sequence shown here is derived from an EMBL/GenBank/DDBJ whole genome shotgun (WGS) entry which is preliminary data.</text>
</comment>
<sequence>MDTSEQVQPSPKEAAGDGAGLAIERHAGQISPAADSKARAAGKAAVPGGAGGGTGADNTPSKRGRQAGQISPAADSKARAAGKAAVPGGAGGGTGADNTPSKRGRQAGQVGPATDSKAPAAGKAAVPGGAGGETGTDNTPSKRGRQASQVGPAVDSKAPAAGKAAVPGGSGGETGADDYPSKRGRHIFNSFFVNKLIEGISSVKKWTVPKRLRYTMQATPDVPLHHMRRAVAPVNEKKRHWYLTVADFEKREIVVYDSIAKSIEYYKSVVAALKGWVSSYITEKDNLKTPYSTAGWGARVACCPVQTNGTDCGVFTIIAMDCIVRGLPFSHCQADINRLRFEWLHKLLNLDVTWVP</sequence>
<feature type="compositionally biased region" description="Polar residues" evidence="5">
    <location>
        <begin position="135"/>
        <end position="149"/>
    </location>
</feature>
<keyword evidence="3" id="KW-0378">Hydrolase</keyword>
<dbReference type="SUPFAM" id="SSF54001">
    <property type="entry name" value="Cysteine proteinases"/>
    <property type="match status" value="1"/>
</dbReference>
<evidence type="ECO:0000256" key="5">
    <source>
        <dbReference type="SAM" id="MobiDB-lite"/>
    </source>
</evidence>
<feature type="compositionally biased region" description="Low complexity" evidence="5">
    <location>
        <begin position="73"/>
        <end position="87"/>
    </location>
</feature>
<feature type="compositionally biased region" description="Low complexity" evidence="5">
    <location>
        <begin position="33"/>
        <end position="47"/>
    </location>
</feature>
<protein>
    <recommendedName>
        <fullName evidence="6">Ubiquitin-like protease family profile domain-containing protein</fullName>
    </recommendedName>
</protein>
<dbReference type="AlphaFoldDB" id="A0A150GLT3"/>
<dbReference type="GO" id="GO:0016929">
    <property type="term" value="F:deSUMOylase activity"/>
    <property type="evidence" value="ECO:0007669"/>
    <property type="project" value="TreeGrafter"/>
</dbReference>
<dbReference type="STRING" id="33097.A0A150GLT3"/>
<dbReference type="PANTHER" id="PTHR12606:SF10">
    <property type="entry name" value="SENTRIN-SPECIFIC PROTEASE 5"/>
    <property type="match status" value="1"/>
</dbReference>
<evidence type="ECO:0000256" key="3">
    <source>
        <dbReference type="ARBA" id="ARBA00022801"/>
    </source>
</evidence>
<dbReference type="GO" id="GO:0005634">
    <property type="term" value="C:nucleus"/>
    <property type="evidence" value="ECO:0007669"/>
    <property type="project" value="TreeGrafter"/>
</dbReference>
<dbReference type="Gene3D" id="3.40.395.10">
    <property type="entry name" value="Adenoviral Proteinase, Chain A"/>
    <property type="match status" value="1"/>
</dbReference>
<accession>A0A150GLT3</accession>
<dbReference type="PROSITE" id="PS50600">
    <property type="entry name" value="ULP_PROTEASE"/>
    <property type="match status" value="1"/>
</dbReference>
<name>A0A150GLT3_GONPE</name>